<name>N0E6A2_9MICO</name>
<accession>N0E6A2</accession>
<gene>
    <name evidence="1" type="ORF">BN10_820025</name>
</gene>
<organism evidence="1 2">
    <name type="scientific">Phycicoccus elongatus Lp2</name>
    <dbReference type="NCBI Taxonomy" id="1193181"/>
    <lineage>
        <taxon>Bacteria</taxon>
        <taxon>Bacillati</taxon>
        <taxon>Actinomycetota</taxon>
        <taxon>Actinomycetes</taxon>
        <taxon>Micrococcales</taxon>
        <taxon>Intrasporangiaceae</taxon>
        <taxon>Phycicoccus</taxon>
    </lineage>
</organism>
<dbReference type="OrthoDB" id="9778153at2"/>
<evidence type="ECO:0000313" key="2">
    <source>
        <dbReference type="Proteomes" id="UP000013167"/>
    </source>
</evidence>
<dbReference type="STRING" id="1193181.BN10_820025"/>
<dbReference type="AlphaFoldDB" id="N0E6A2"/>
<dbReference type="RefSeq" id="WP_010851020.1">
    <property type="nucleotide sequence ID" value="NZ_HF570956.1"/>
</dbReference>
<keyword evidence="2" id="KW-1185">Reference proteome</keyword>
<evidence type="ECO:0000313" key="1">
    <source>
        <dbReference type="EMBL" id="CCH71189.1"/>
    </source>
</evidence>
<dbReference type="eggNOG" id="COG0124">
    <property type="taxonomic scope" value="Bacteria"/>
</dbReference>
<dbReference type="HOGENOM" id="CLU_058236_0_0_11"/>
<sequence length="286" mass="29514">MPAPSPDLLTGLIDDAAVFPPGNAPLDVAVQRHRAHRSSAYAACIGPLLVPASAAADLTAMATGPLSVGLIVRPGGDAGDITRARKMLAGTEVDVAGAECGWSKGWRESVGDGLPVALEIPRGAGQAAALDDLAVAVADGRPVVGKFRTGATSSWAWPDEAELAGVIRAFLDRGIPFKLTGGLHHATRGSYAVAGVPEENHGVLNVLMAVRHASDGADCTELADILGDRDGENLADAFARVADDVEYAESIRTHFVGFGCCEVTHPITEFVALGLLPPDHRPGGVR</sequence>
<dbReference type="EMBL" id="CAIZ01000155">
    <property type="protein sequence ID" value="CCH71189.1"/>
    <property type="molecule type" value="Genomic_DNA"/>
</dbReference>
<proteinExistence type="predicted"/>
<protein>
    <submittedName>
        <fullName evidence="1">Uncharacterized protein</fullName>
    </submittedName>
</protein>
<reference evidence="1 2" key="1">
    <citation type="journal article" date="2013" name="ISME J.">
        <title>A metabolic model for members of the genus Tetrasphaera involved in enhanced biological phosphorus removal.</title>
        <authorList>
            <person name="Kristiansen R."/>
            <person name="Nguyen H.T.T."/>
            <person name="Saunders A.M."/>
            <person name="Nielsen J.L."/>
            <person name="Wimmer R."/>
            <person name="Le V.Q."/>
            <person name="McIlroy S.J."/>
            <person name="Petrovski S."/>
            <person name="Seviour R.J."/>
            <person name="Calteau A."/>
            <person name="Nielsen K.L."/>
            <person name="Nielsen P.H."/>
        </authorList>
    </citation>
    <scope>NUCLEOTIDE SEQUENCE [LARGE SCALE GENOMIC DNA]</scope>
    <source>
        <strain evidence="1 2">Lp2</strain>
    </source>
</reference>
<dbReference type="Proteomes" id="UP000013167">
    <property type="component" value="Unassembled WGS sequence"/>
</dbReference>
<comment type="caution">
    <text evidence="1">The sequence shown here is derived from an EMBL/GenBank/DDBJ whole genome shotgun (WGS) entry which is preliminary data.</text>
</comment>